<dbReference type="AlphaFoldDB" id="A0A4P7W377"/>
<sequence>MKPGMKLAILLISCVAVWGGIGCAFHYFGQPSKRAQSVAEKALMASVDNPESVKVIAVSKPDSVFGRNYINNDEKMAIAMSMMKVNEQVMSRTDGLQNLDFEDNAVSELVGRQMSAMSALRSMVGFETPDAPRKPFSGWKVKIEYEALSESGSPYRSEYWFILDRDAQCVVNSFEIPLL</sequence>
<protein>
    <submittedName>
        <fullName evidence="1">Uncharacterized protein</fullName>
    </submittedName>
</protein>
<organism evidence="1 2">
    <name type="scientific">Duncaniella dubosii</name>
    <dbReference type="NCBI Taxonomy" id="2518971"/>
    <lineage>
        <taxon>Bacteria</taxon>
        <taxon>Pseudomonadati</taxon>
        <taxon>Bacteroidota</taxon>
        <taxon>Bacteroidia</taxon>
        <taxon>Bacteroidales</taxon>
        <taxon>Muribaculaceae</taxon>
        <taxon>Duncaniella</taxon>
    </lineage>
</organism>
<dbReference type="EMBL" id="CP039396">
    <property type="protein sequence ID" value="QCD42433.1"/>
    <property type="molecule type" value="Genomic_DNA"/>
</dbReference>
<dbReference type="Proteomes" id="UP000297149">
    <property type="component" value="Chromosome"/>
</dbReference>
<dbReference type="PROSITE" id="PS51257">
    <property type="entry name" value="PROKAR_LIPOPROTEIN"/>
    <property type="match status" value="1"/>
</dbReference>
<gene>
    <name evidence="1" type="ORF">E7747_09140</name>
</gene>
<evidence type="ECO:0000313" key="1">
    <source>
        <dbReference type="EMBL" id="QCD42433.1"/>
    </source>
</evidence>
<dbReference type="KEGG" id="ddb:E7747_09140"/>
<proteinExistence type="predicted"/>
<reference evidence="2" key="1">
    <citation type="submission" date="2019-02" db="EMBL/GenBank/DDBJ databases">
        <title>Isolation and identification of novel species under the genus Muribaculum.</title>
        <authorList>
            <person name="Miyake S."/>
            <person name="Ding Y."/>
            <person name="Low A."/>
            <person name="Soh M."/>
            <person name="Seedorf H."/>
        </authorList>
    </citation>
    <scope>NUCLEOTIDE SEQUENCE [LARGE SCALE GENOMIC DNA]</scope>
    <source>
        <strain evidence="2">H5</strain>
    </source>
</reference>
<name>A0A4P7W377_9BACT</name>
<accession>A0A4P7W377</accession>
<keyword evidence="2" id="KW-1185">Reference proteome</keyword>
<dbReference type="RefSeq" id="WP_136415553.1">
    <property type="nucleotide sequence ID" value="NZ_CP039396.1"/>
</dbReference>
<evidence type="ECO:0000313" key="2">
    <source>
        <dbReference type="Proteomes" id="UP000297149"/>
    </source>
</evidence>